<dbReference type="Proteomes" id="UP000197277">
    <property type="component" value="Unassembled WGS sequence"/>
</dbReference>
<name>A0A246FI20_9BACT</name>
<accession>A0A246FI20</accession>
<evidence type="ECO:0000313" key="2">
    <source>
        <dbReference type="EMBL" id="OWP62168.1"/>
    </source>
</evidence>
<feature type="transmembrane region" description="Helical" evidence="1">
    <location>
        <begin position="12"/>
        <end position="29"/>
    </location>
</feature>
<keyword evidence="3" id="KW-1185">Reference proteome</keyword>
<evidence type="ECO:0000256" key="1">
    <source>
        <dbReference type="SAM" id="Phobius"/>
    </source>
</evidence>
<protein>
    <submittedName>
        <fullName evidence="2">Uncharacterized protein</fullName>
    </submittedName>
</protein>
<reference evidence="2 3" key="1">
    <citation type="submission" date="2017-06" db="EMBL/GenBank/DDBJ databases">
        <title>Hymenobacter amundsenii sp. nov. isolated from regoliths in Antarctica.</title>
        <authorList>
            <person name="Sedlacek I."/>
            <person name="Kralova S."/>
            <person name="Pantucek R."/>
            <person name="Svec P."/>
            <person name="Holochova P."/>
            <person name="Stankova E."/>
            <person name="Vrbovska V."/>
            <person name="Busse H.-J."/>
        </authorList>
    </citation>
    <scope>NUCLEOTIDE SEQUENCE [LARGE SCALE GENOMIC DNA]</scope>
    <source>
        <strain evidence="2 3">CCM 8682</strain>
    </source>
</reference>
<comment type="caution">
    <text evidence="2">The sequence shown here is derived from an EMBL/GenBank/DDBJ whole genome shotgun (WGS) entry which is preliminary data.</text>
</comment>
<organism evidence="2 3">
    <name type="scientific">Hymenobacter amundsenii</name>
    <dbReference type="NCBI Taxonomy" id="2006685"/>
    <lineage>
        <taxon>Bacteria</taxon>
        <taxon>Pseudomonadati</taxon>
        <taxon>Bacteroidota</taxon>
        <taxon>Cytophagia</taxon>
        <taxon>Cytophagales</taxon>
        <taxon>Hymenobacteraceae</taxon>
        <taxon>Hymenobacter</taxon>
    </lineage>
</organism>
<dbReference type="RefSeq" id="WP_088465401.1">
    <property type="nucleotide sequence ID" value="NZ_NIRR01000031.1"/>
</dbReference>
<keyword evidence="1" id="KW-0472">Membrane</keyword>
<keyword evidence="1" id="KW-1133">Transmembrane helix</keyword>
<dbReference type="AlphaFoldDB" id="A0A246FI20"/>
<sequence length="63" mass="7042">MDWLRSLWKIRFYALFAVLVYGGFVWAGLSGLRLLGDDNEAEPNLNGTGRAHGSGGRALYFHK</sequence>
<dbReference type="OrthoDB" id="965058at2"/>
<evidence type="ECO:0000313" key="3">
    <source>
        <dbReference type="Proteomes" id="UP000197277"/>
    </source>
</evidence>
<proteinExistence type="predicted"/>
<keyword evidence="1" id="KW-0812">Transmembrane</keyword>
<dbReference type="EMBL" id="NIRR01000031">
    <property type="protein sequence ID" value="OWP62168.1"/>
    <property type="molecule type" value="Genomic_DNA"/>
</dbReference>
<gene>
    <name evidence="2" type="ORF">CDA63_15665</name>
</gene>